<dbReference type="RefSeq" id="WP_319954667.1">
    <property type="nucleotide sequence ID" value="NZ_JAXAVX010000006.1"/>
</dbReference>
<organism evidence="5 6">
    <name type="scientific">Patulibacter brassicae</name>
    <dbReference type="NCBI Taxonomy" id="1705717"/>
    <lineage>
        <taxon>Bacteria</taxon>
        <taxon>Bacillati</taxon>
        <taxon>Actinomycetota</taxon>
        <taxon>Thermoleophilia</taxon>
        <taxon>Solirubrobacterales</taxon>
        <taxon>Patulibacteraceae</taxon>
        <taxon>Patulibacter</taxon>
    </lineage>
</organism>
<evidence type="ECO:0000313" key="6">
    <source>
        <dbReference type="Proteomes" id="UP001277761"/>
    </source>
</evidence>
<feature type="domain" description="Sulfatase N-terminal" evidence="4">
    <location>
        <begin position="6"/>
        <end position="278"/>
    </location>
</feature>
<dbReference type="PANTHER" id="PTHR42693">
    <property type="entry name" value="ARYLSULFATASE FAMILY MEMBER"/>
    <property type="match status" value="1"/>
</dbReference>
<dbReference type="CDD" id="cd16027">
    <property type="entry name" value="SGSH"/>
    <property type="match status" value="1"/>
</dbReference>
<dbReference type="Gene3D" id="3.40.720.10">
    <property type="entry name" value="Alkaline Phosphatase, subunit A"/>
    <property type="match status" value="1"/>
</dbReference>
<evidence type="ECO:0000313" key="5">
    <source>
        <dbReference type="EMBL" id="MDX8152511.1"/>
    </source>
</evidence>
<sequence>MAARRPNVLYLHSHDTGRWVQPYGHAIATPRIQRLAEEGLLFRQAFSAAPICSASRAALLTGEYSHTGGMLGLAHRGWQLLDYEHHLLHTLADAGYRTALVGEQHLSATPEVLGYEDVLPVPDTTQEHVAPAAAAWLRDRAGDERPFFLSVGFFETHRELREAPEEEARYVAVPAHLPDTPEVRTDVAAFKRSAAALDVGVGVVLDALAESGAADDTLVVLTTDHGPAFPGAKATLTDRGIGVLLVVRGPGGFTGGRVSDALVSQIDLFPTIVDLLGVERPAWLQGHSLLPHVADASVEVNDAIFAEMTFHAAYEPQRAVRTRRFKYIRRYDDEHVGPVLPNVDDSPSKQILTDAGWAERAIPPEQLYDLHFDPGETVNRVPDPAYETVLAELRERLDRWMEETDDPLRTGHVLPPDGALLNRRHQRSPREPTYVFESGGGI</sequence>
<evidence type="ECO:0000256" key="1">
    <source>
        <dbReference type="ARBA" id="ARBA00008779"/>
    </source>
</evidence>
<accession>A0ABU4VKX2</accession>
<dbReference type="InterPro" id="IPR017850">
    <property type="entry name" value="Alkaline_phosphatase_core_sf"/>
</dbReference>
<evidence type="ECO:0000256" key="3">
    <source>
        <dbReference type="SAM" id="MobiDB-lite"/>
    </source>
</evidence>
<dbReference type="SUPFAM" id="SSF53649">
    <property type="entry name" value="Alkaline phosphatase-like"/>
    <property type="match status" value="1"/>
</dbReference>
<dbReference type="Proteomes" id="UP001277761">
    <property type="component" value="Unassembled WGS sequence"/>
</dbReference>
<dbReference type="InterPro" id="IPR000917">
    <property type="entry name" value="Sulfatase_N"/>
</dbReference>
<dbReference type="EMBL" id="JAXAVX010000006">
    <property type="protein sequence ID" value="MDX8152511.1"/>
    <property type="molecule type" value="Genomic_DNA"/>
</dbReference>
<protein>
    <submittedName>
        <fullName evidence="5">Sulfatase</fullName>
    </submittedName>
</protein>
<keyword evidence="6" id="KW-1185">Reference proteome</keyword>
<evidence type="ECO:0000259" key="4">
    <source>
        <dbReference type="Pfam" id="PF00884"/>
    </source>
</evidence>
<dbReference type="Pfam" id="PF00884">
    <property type="entry name" value="Sulfatase"/>
    <property type="match status" value="1"/>
</dbReference>
<reference evidence="5 6" key="1">
    <citation type="submission" date="2023-11" db="EMBL/GenBank/DDBJ databases">
        <authorList>
            <person name="Xu M."/>
            <person name="Jiang T."/>
        </authorList>
    </citation>
    <scope>NUCLEOTIDE SEQUENCE [LARGE SCALE GENOMIC DNA]</scope>
    <source>
        <strain evidence="5 6">SD</strain>
    </source>
</reference>
<evidence type="ECO:0000256" key="2">
    <source>
        <dbReference type="ARBA" id="ARBA00022801"/>
    </source>
</evidence>
<dbReference type="InterPro" id="IPR050738">
    <property type="entry name" value="Sulfatase"/>
</dbReference>
<dbReference type="PANTHER" id="PTHR42693:SF53">
    <property type="entry name" value="ENDO-4-O-SULFATASE"/>
    <property type="match status" value="1"/>
</dbReference>
<gene>
    <name evidence="5" type="ORF">SK069_12970</name>
</gene>
<name>A0ABU4VKX2_9ACTN</name>
<feature type="region of interest" description="Disordered" evidence="3">
    <location>
        <begin position="408"/>
        <end position="442"/>
    </location>
</feature>
<keyword evidence="2" id="KW-0378">Hydrolase</keyword>
<proteinExistence type="inferred from homology"/>
<comment type="similarity">
    <text evidence="1">Belongs to the sulfatase family.</text>
</comment>
<comment type="caution">
    <text evidence="5">The sequence shown here is derived from an EMBL/GenBank/DDBJ whole genome shotgun (WGS) entry which is preliminary data.</text>
</comment>